<comment type="caution">
    <text evidence="9">The sequence shown here is derived from an EMBL/GenBank/DDBJ whole genome shotgun (WGS) entry which is preliminary data.</text>
</comment>
<dbReference type="InterPro" id="IPR051800">
    <property type="entry name" value="PqiA-PqiB_transport"/>
</dbReference>
<feature type="transmembrane region" description="Helical" evidence="8">
    <location>
        <begin position="96"/>
        <end position="121"/>
    </location>
</feature>
<keyword evidence="5 8" id="KW-0812">Transmembrane</keyword>
<evidence type="ECO:0000256" key="3">
    <source>
        <dbReference type="ARBA" id="ARBA00022475"/>
    </source>
</evidence>
<dbReference type="EMBL" id="JACHBW010000009">
    <property type="protein sequence ID" value="MBB6103685.1"/>
    <property type="molecule type" value="Genomic_DNA"/>
</dbReference>
<evidence type="ECO:0000256" key="5">
    <source>
        <dbReference type="ARBA" id="ARBA00022692"/>
    </source>
</evidence>
<gene>
    <name evidence="9" type="ORF">F4827_003540</name>
</gene>
<comment type="similarity">
    <text evidence="2">Belongs to the PqiA family.</text>
</comment>
<evidence type="ECO:0000313" key="9">
    <source>
        <dbReference type="EMBL" id="MBB6103685.1"/>
    </source>
</evidence>
<accession>A0A7W9U0H5</accession>
<keyword evidence="7 8" id="KW-0472">Membrane</keyword>
<evidence type="ECO:0000256" key="6">
    <source>
        <dbReference type="ARBA" id="ARBA00022989"/>
    </source>
</evidence>
<dbReference type="GO" id="GO:0005886">
    <property type="term" value="C:plasma membrane"/>
    <property type="evidence" value="ECO:0007669"/>
    <property type="project" value="UniProtKB-SubCell"/>
</dbReference>
<feature type="transmembrane region" description="Helical" evidence="8">
    <location>
        <begin position="48"/>
        <end position="69"/>
    </location>
</feature>
<name>A0A7W9U0H5_9BURK</name>
<keyword evidence="10" id="KW-1185">Reference proteome</keyword>
<feature type="transmembrane region" description="Helical" evidence="8">
    <location>
        <begin position="169"/>
        <end position="190"/>
    </location>
</feature>
<dbReference type="PANTHER" id="PTHR30462:SF3">
    <property type="entry name" value="INTERMEMBRANE TRANSPORT PROTEIN PQIA"/>
    <property type="match status" value="1"/>
</dbReference>
<protein>
    <submittedName>
        <fullName evidence="9">Paraquat-inducible protein A</fullName>
    </submittedName>
</protein>
<feature type="transmembrane region" description="Helical" evidence="8">
    <location>
        <begin position="284"/>
        <end position="303"/>
    </location>
</feature>
<organism evidence="9 10">
    <name type="scientific">Paraburkholderia bannensis</name>
    <dbReference type="NCBI Taxonomy" id="765414"/>
    <lineage>
        <taxon>Bacteria</taxon>
        <taxon>Pseudomonadati</taxon>
        <taxon>Pseudomonadota</taxon>
        <taxon>Betaproteobacteria</taxon>
        <taxon>Burkholderiales</taxon>
        <taxon>Burkholderiaceae</taxon>
        <taxon>Paraburkholderia</taxon>
    </lineage>
</organism>
<dbReference type="PANTHER" id="PTHR30462">
    <property type="entry name" value="INTERMEMBRANE TRANSPORT PROTEIN PQIB-RELATED"/>
    <property type="match status" value="1"/>
</dbReference>
<sequence>MDYQRLIVCHECDLLFRKPAAVKGRRAACSRCGAGLTALPGCASSLDWICAVTLAALIVFCIAQSFPVIEMRANGMTSEATLLGAVHSLWSGDMRVVAVMVFCSAVLFPLIEMLALLYVLVPLRLGKVPPRFNAMVRLVQIVRPWGMVEVFMLGVLVTIVKMVSIAQVIPGPGLFALGTLTVLLGVVASFDPSRLWPISDEIRHSRMADVRWSRVSTGRGRFMRPSGGRKAGPSPAITARRAGLVGCHACGLVQTRIEREAHQRCSRCQHALHERRPDSLTRTASLLLAAAIAYIPANLLPIMHASSVGGSEDDTILGGVAYFWTSGDWPLAVVVFVASVLVPVLKLIVLTLLTLAARRGSGWRARERATLYRIVERIGRWSMLDVFVVALTVTLVHFGSLAVITAGPAALAFGAVVILTMLASHQFDPRLIWDNVDARRLMGSAPAATDEALADPLSTNRIS</sequence>
<evidence type="ECO:0000256" key="1">
    <source>
        <dbReference type="ARBA" id="ARBA00004429"/>
    </source>
</evidence>
<keyword evidence="6 8" id="KW-1133">Transmembrane helix</keyword>
<feature type="transmembrane region" description="Helical" evidence="8">
    <location>
        <begin position="331"/>
        <end position="357"/>
    </location>
</feature>
<evidence type="ECO:0000256" key="4">
    <source>
        <dbReference type="ARBA" id="ARBA00022519"/>
    </source>
</evidence>
<dbReference type="Proteomes" id="UP000571554">
    <property type="component" value="Unassembled WGS sequence"/>
</dbReference>
<feature type="transmembrane region" description="Helical" evidence="8">
    <location>
        <begin position="404"/>
        <end position="423"/>
    </location>
</feature>
<comment type="subcellular location">
    <subcellularLocation>
        <location evidence="1">Cell inner membrane</location>
        <topology evidence="1">Multi-pass membrane protein</topology>
    </subcellularLocation>
</comment>
<keyword evidence="3" id="KW-1003">Cell membrane</keyword>
<dbReference type="NCBIfam" id="TIGR00155">
    <property type="entry name" value="pqiA_fam"/>
    <property type="match status" value="1"/>
</dbReference>
<dbReference type="AlphaFoldDB" id="A0A7W9U0H5"/>
<feature type="transmembrane region" description="Helical" evidence="8">
    <location>
        <begin position="378"/>
        <end position="398"/>
    </location>
</feature>
<dbReference type="InterPro" id="IPR007498">
    <property type="entry name" value="PqiA-like"/>
</dbReference>
<dbReference type="RefSeq" id="WP_183725270.1">
    <property type="nucleotide sequence ID" value="NZ_JACHBW010000009.1"/>
</dbReference>
<feature type="transmembrane region" description="Helical" evidence="8">
    <location>
        <begin position="142"/>
        <end position="163"/>
    </location>
</feature>
<dbReference type="InterPro" id="IPR005219">
    <property type="entry name" value="PqiA-like_proteobact"/>
</dbReference>
<reference evidence="9 10" key="1">
    <citation type="submission" date="2020-08" db="EMBL/GenBank/DDBJ databases">
        <title>Above-ground endophytic microbial communities from plants in different locations in the United States.</title>
        <authorList>
            <person name="Frank C."/>
        </authorList>
    </citation>
    <scope>NUCLEOTIDE SEQUENCE [LARGE SCALE GENOMIC DNA]</scope>
    <source>
        <strain evidence="9 10">WP4_2_2</strain>
    </source>
</reference>
<proteinExistence type="inferred from homology"/>
<dbReference type="Pfam" id="PF04403">
    <property type="entry name" value="PqiA"/>
    <property type="match status" value="2"/>
</dbReference>
<evidence type="ECO:0000256" key="2">
    <source>
        <dbReference type="ARBA" id="ARBA00007555"/>
    </source>
</evidence>
<keyword evidence="4" id="KW-0997">Cell inner membrane</keyword>
<evidence type="ECO:0000256" key="8">
    <source>
        <dbReference type="SAM" id="Phobius"/>
    </source>
</evidence>
<evidence type="ECO:0000256" key="7">
    <source>
        <dbReference type="ARBA" id="ARBA00023136"/>
    </source>
</evidence>
<evidence type="ECO:0000313" key="10">
    <source>
        <dbReference type="Proteomes" id="UP000571554"/>
    </source>
</evidence>